<dbReference type="RefSeq" id="WP_301344343.1">
    <property type="nucleotide sequence ID" value="NZ_JAPZCV010000037.1"/>
</dbReference>
<accession>A0AAP4Q0I2</accession>
<comment type="caution">
    <text evidence="1">The sequence shown here is derived from an EMBL/GenBank/DDBJ whole genome shotgun (WGS) entry which is preliminary data.</text>
</comment>
<evidence type="ECO:0000313" key="2">
    <source>
        <dbReference type="Proteomes" id="UP001171508"/>
    </source>
</evidence>
<name>A0AAP4Q0I2_9BACT</name>
<protein>
    <submittedName>
        <fullName evidence="1">Uncharacterized protein</fullName>
    </submittedName>
</protein>
<reference evidence="1" key="1">
    <citation type="journal article" date="2023" name="Microorganisms">
        <title>Genomic Characterization of Arcobacter butzleri Strains Isolated from Various Sources in Lithuania.</title>
        <authorList>
            <person name="Uljanovas D."/>
            <person name="Golz G."/>
            <person name="Fleischmann S."/>
            <person name="Kudirkiene E."/>
            <person name="Kasetiene N."/>
            <person name="Grineviciene A."/>
            <person name="Tamuleviciene E."/>
            <person name="Aksomaitiene J."/>
            <person name="Alter T."/>
            <person name="Malakauskas M."/>
        </authorList>
    </citation>
    <scope>NUCLEOTIDE SEQUENCE</scope>
    <source>
        <strain evidence="1">H19</strain>
    </source>
</reference>
<gene>
    <name evidence="1" type="ORF">PJV92_11175</name>
</gene>
<proteinExistence type="predicted"/>
<dbReference type="EMBL" id="JAQJJM010000037">
    <property type="protein sequence ID" value="MDN5133285.1"/>
    <property type="molecule type" value="Genomic_DNA"/>
</dbReference>
<reference evidence="1" key="2">
    <citation type="submission" date="2023-01" db="EMBL/GenBank/DDBJ databases">
        <authorList>
            <person name="Uljanovas D."/>
        </authorList>
    </citation>
    <scope>NUCLEOTIDE SEQUENCE</scope>
    <source>
        <strain evidence="1">H19</strain>
    </source>
</reference>
<sequence>MQKLIIDTNIYYSLVGISENLKVNKDSFLNFDKYITSATLIECIIKYRNDLSTLKKIIKPLMENEYQLISIGYVPIDNEQLNQIYLANNIDDIKMTINKILELKILKESEFARWFLYVIMPIAFDILSEIENYKFDDETKMKDFQKYIYSLFSGNIEFILDKFINKLQDGYENNDPQKSFSDEFYNIMYMTFFIYLSNYYQIKEFDSSLKPAELGIKIREYIEKDKFYKLVKSNNENNKNPFSFFAKKKYEEKFIKSLELLIIELTDSFYHKKLSVSAIKFIEKKIYKIFTSKSKLYKNDIFDLLITLSLEPNIYKLVSLDKKYITIIKEIDQKSFELIEELGLQS</sequence>
<organism evidence="1 2">
    <name type="scientific">Aliarcobacter butzleri</name>
    <dbReference type="NCBI Taxonomy" id="28197"/>
    <lineage>
        <taxon>Bacteria</taxon>
        <taxon>Pseudomonadati</taxon>
        <taxon>Campylobacterota</taxon>
        <taxon>Epsilonproteobacteria</taxon>
        <taxon>Campylobacterales</taxon>
        <taxon>Arcobacteraceae</taxon>
        <taxon>Aliarcobacter</taxon>
    </lineage>
</organism>
<dbReference type="Proteomes" id="UP001171508">
    <property type="component" value="Unassembled WGS sequence"/>
</dbReference>
<dbReference type="AlphaFoldDB" id="A0AAP4Q0I2"/>
<evidence type="ECO:0000313" key="1">
    <source>
        <dbReference type="EMBL" id="MDN5133285.1"/>
    </source>
</evidence>